<dbReference type="GO" id="GO:0006281">
    <property type="term" value="P:DNA repair"/>
    <property type="evidence" value="ECO:0007669"/>
    <property type="project" value="UniProtKB-KW"/>
</dbReference>
<keyword evidence="1" id="KW-0227">DNA damage</keyword>
<evidence type="ECO:0000313" key="5">
    <source>
        <dbReference type="Proteomes" id="UP000236291"/>
    </source>
</evidence>
<accession>A0A2K3N1F2</accession>
<reference evidence="4 5" key="1">
    <citation type="journal article" date="2014" name="Am. J. Bot.">
        <title>Genome assembly and annotation for red clover (Trifolium pratense; Fabaceae).</title>
        <authorList>
            <person name="Istvanek J."/>
            <person name="Jaros M."/>
            <person name="Krenek A."/>
            <person name="Repkova J."/>
        </authorList>
    </citation>
    <scope>NUCLEOTIDE SEQUENCE [LARGE SCALE GENOMIC DNA]</scope>
    <source>
        <strain evidence="5">cv. Tatra</strain>
        <tissue evidence="4">Young leaves</tissue>
    </source>
</reference>
<dbReference type="PANTHER" id="PTHR10492">
    <property type="match status" value="1"/>
</dbReference>
<evidence type="ECO:0000256" key="1">
    <source>
        <dbReference type="RuleBase" id="RU363044"/>
    </source>
</evidence>
<comment type="similarity">
    <text evidence="1">Belongs to the helicase family.</text>
</comment>
<dbReference type="PANTHER" id="PTHR10492:SF74">
    <property type="entry name" value="ATP-DEPENDENT DNA HELICASE"/>
    <property type="match status" value="1"/>
</dbReference>
<name>A0A2K3N1F2_TRIPR</name>
<evidence type="ECO:0000259" key="3">
    <source>
        <dbReference type="Pfam" id="PF21530"/>
    </source>
</evidence>
<dbReference type="AlphaFoldDB" id="A0A2K3N1F2"/>
<dbReference type="GO" id="GO:0005524">
    <property type="term" value="F:ATP binding"/>
    <property type="evidence" value="ECO:0007669"/>
    <property type="project" value="UniProtKB-KW"/>
</dbReference>
<gene>
    <name evidence="4" type="ORF">L195_g020059</name>
</gene>
<dbReference type="STRING" id="57577.A0A2K3N1F2"/>
<dbReference type="GO" id="GO:0006310">
    <property type="term" value="P:DNA recombination"/>
    <property type="evidence" value="ECO:0007669"/>
    <property type="project" value="UniProtKB-KW"/>
</dbReference>
<dbReference type="InterPro" id="IPR027417">
    <property type="entry name" value="P-loop_NTPase"/>
</dbReference>
<dbReference type="Pfam" id="PF21530">
    <property type="entry name" value="Pif1_2B_dom"/>
    <property type="match status" value="1"/>
</dbReference>
<keyword evidence="1" id="KW-0547">Nucleotide-binding</keyword>
<comment type="caution">
    <text evidence="4">The sequence shown here is derived from an EMBL/GenBank/DDBJ whole genome shotgun (WGS) entry which is preliminary data.</text>
</comment>
<dbReference type="GO" id="GO:0043139">
    <property type="term" value="F:5'-3' DNA helicase activity"/>
    <property type="evidence" value="ECO:0007669"/>
    <property type="project" value="UniProtKB-EC"/>
</dbReference>
<feature type="domain" description="DNA helicase Pif1-like 2B" evidence="3">
    <location>
        <begin position="305"/>
        <end position="351"/>
    </location>
</feature>
<dbReference type="GO" id="GO:0000723">
    <property type="term" value="P:telomere maintenance"/>
    <property type="evidence" value="ECO:0007669"/>
    <property type="project" value="InterPro"/>
</dbReference>
<comment type="catalytic activity">
    <reaction evidence="1">
        <text>ATP + H2O = ADP + phosphate + H(+)</text>
        <dbReference type="Rhea" id="RHEA:13065"/>
        <dbReference type="ChEBI" id="CHEBI:15377"/>
        <dbReference type="ChEBI" id="CHEBI:15378"/>
        <dbReference type="ChEBI" id="CHEBI:30616"/>
        <dbReference type="ChEBI" id="CHEBI:43474"/>
        <dbReference type="ChEBI" id="CHEBI:456216"/>
        <dbReference type="EC" id="5.6.2.3"/>
    </reaction>
</comment>
<keyword evidence="1" id="KW-0378">Hydrolase</keyword>
<dbReference type="InterPro" id="IPR049163">
    <property type="entry name" value="Pif1-like_2B_dom"/>
</dbReference>
<organism evidence="4 5">
    <name type="scientific">Trifolium pratense</name>
    <name type="common">Red clover</name>
    <dbReference type="NCBI Taxonomy" id="57577"/>
    <lineage>
        <taxon>Eukaryota</taxon>
        <taxon>Viridiplantae</taxon>
        <taxon>Streptophyta</taxon>
        <taxon>Embryophyta</taxon>
        <taxon>Tracheophyta</taxon>
        <taxon>Spermatophyta</taxon>
        <taxon>Magnoliopsida</taxon>
        <taxon>eudicotyledons</taxon>
        <taxon>Gunneridae</taxon>
        <taxon>Pentapetalae</taxon>
        <taxon>rosids</taxon>
        <taxon>fabids</taxon>
        <taxon>Fabales</taxon>
        <taxon>Fabaceae</taxon>
        <taxon>Papilionoideae</taxon>
        <taxon>50 kb inversion clade</taxon>
        <taxon>NPAAA clade</taxon>
        <taxon>Hologalegina</taxon>
        <taxon>IRL clade</taxon>
        <taxon>Trifolieae</taxon>
        <taxon>Trifolium</taxon>
    </lineage>
</organism>
<evidence type="ECO:0000313" key="4">
    <source>
        <dbReference type="EMBL" id="PNX96844.1"/>
    </source>
</evidence>
<keyword evidence="1" id="KW-0233">DNA recombination</keyword>
<dbReference type="Gene3D" id="3.40.50.300">
    <property type="entry name" value="P-loop containing nucleotide triphosphate hydrolases"/>
    <property type="match status" value="1"/>
</dbReference>
<dbReference type="GO" id="GO:0016887">
    <property type="term" value="F:ATP hydrolysis activity"/>
    <property type="evidence" value="ECO:0007669"/>
    <property type="project" value="RHEA"/>
</dbReference>
<dbReference type="SUPFAM" id="SSF52540">
    <property type="entry name" value="P-loop containing nucleoside triphosphate hydrolases"/>
    <property type="match status" value="1"/>
</dbReference>
<dbReference type="Pfam" id="PF05970">
    <property type="entry name" value="PIF1"/>
    <property type="match status" value="1"/>
</dbReference>
<dbReference type="Proteomes" id="UP000236291">
    <property type="component" value="Unassembled WGS sequence"/>
</dbReference>
<protein>
    <recommendedName>
        <fullName evidence="1">ATP-dependent DNA helicase</fullName>
        <ecNumber evidence="1">5.6.2.3</ecNumber>
    </recommendedName>
</protein>
<dbReference type="EC" id="5.6.2.3" evidence="1"/>
<evidence type="ECO:0000259" key="2">
    <source>
        <dbReference type="Pfam" id="PF05970"/>
    </source>
</evidence>
<proteinExistence type="inferred from homology"/>
<dbReference type="InterPro" id="IPR010285">
    <property type="entry name" value="DNA_helicase_pif1-like_DEAD"/>
</dbReference>
<feature type="domain" description="DNA helicase Pif1-like DEAD-box helicase" evidence="2">
    <location>
        <begin position="147"/>
        <end position="235"/>
    </location>
</feature>
<keyword evidence="1 4" id="KW-0347">Helicase</keyword>
<sequence length="426" mass="48342">MENEDQVIRIPLNGSARFETKNCFTEPLIWSGSVREIIITVQFQEACGALDLLDDDREFIDAITEIDFRISDDDLKTLCLIEVEKLLRSNGKILKKFKSMSYPDILKAINSSNRLILDQLNYDKQEMTKLHESMLQKLTREQRSVYNGIIDSPLDHSEIVLNAASSGIAALLLSGGRTAHSTFAIPILLTEESICDIKSKSVRAELLGKTKLIIWDEAPMMHRFCFDAFDKTMRERAIFYLLSEREAHPQFNLRKKKFKTLQIGYFLLVMVKLVPMKMVNMSLLLASACQSDSNSEIQPDWFTPEFLNDVKCSGIPNHRLKLKVSCHVMLMRNIDQAAGLCNGTRLTVTDLGKNFIGGTVITEKNAGDKIFVPRMNLVPSDSGLPFKFRRRQFSLTLCVAMTINKSQVQSLSQVGDVVWFQTHTVF</sequence>
<keyword evidence="1" id="KW-0067">ATP-binding</keyword>
<comment type="cofactor">
    <cofactor evidence="1">
        <name>Mg(2+)</name>
        <dbReference type="ChEBI" id="CHEBI:18420"/>
    </cofactor>
</comment>
<reference evidence="4 5" key="2">
    <citation type="journal article" date="2017" name="Front. Plant Sci.">
        <title>Gene Classification and Mining of Molecular Markers Useful in Red Clover (Trifolium pratense) Breeding.</title>
        <authorList>
            <person name="Istvanek J."/>
            <person name="Dluhosova J."/>
            <person name="Dluhos P."/>
            <person name="Patkova L."/>
            <person name="Nedelnik J."/>
            <person name="Repkova J."/>
        </authorList>
    </citation>
    <scope>NUCLEOTIDE SEQUENCE [LARGE SCALE GENOMIC DNA]</scope>
    <source>
        <strain evidence="5">cv. Tatra</strain>
        <tissue evidence="4">Young leaves</tissue>
    </source>
</reference>
<dbReference type="EMBL" id="ASHM01014928">
    <property type="protein sequence ID" value="PNX96844.1"/>
    <property type="molecule type" value="Genomic_DNA"/>
</dbReference>
<keyword evidence="1" id="KW-0234">DNA repair</keyword>